<dbReference type="Gene3D" id="3.40.47.10">
    <property type="match status" value="1"/>
</dbReference>
<dbReference type="Pfam" id="PF00550">
    <property type="entry name" value="PP-binding"/>
    <property type="match status" value="1"/>
</dbReference>
<dbReference type="InterPro" id="IPR001031">
    <property type="entry name" value="Thioesterase"/>
</dbReference>
<comment type="caution">
    <text evidence="5">Lacks conserved residue(s) required for the propagation of feature annotation.</text>
</comment>
<evidence type="ECO:0000259" key="9">
    <source>
        <dbReference type="PROSITE" id="PS52019"/>
    </source>
</evidence>
<dbReference type="SUPFAM" id="SSF55048">
    <property type="entry name" value="Probable ACP-binding domain of malonyl-CoA ACP transacylase"/>
    <property type="match status" value="1"/>
</dbReference>
<keyword evidence="3" id="KW-0808">Transferase</keyword>
<dbReference type="InterPro" id="IPR014043">
    <property type="entry name" value="Acyl_transferase_dom"/>
</dbReference>
<dbReference type="Pfam" id="PF02801">
    <property type="entry name" value="Ketoacyl-synt_C"/>
    <property type="match status" value="1"/>
</dbReference>
<dbReference type="GO" id="GO:0004312">
    <property type="term" value="F:fatty acid synthase activity"/>
    <property type="evidence" value="ECO:0007669"/>
    <property type="project" value="TreeGrafter"/>
</dbReference>
<dbReference type="SUPFAM" id="SSF52151">
    <property type="entry name" value="FabD/lysophospholipase-like"/>
    <property type="match status" value="1"/>
</dbReference>
<dbReference type="InterPro" id="IPR050091">
    <property type="entry name" value="PKS_NRPS_Biosynth_Enz"/>
</dbReference>
<evidence type="ECO:0000256" key="5">
    <source>
        <dbReference type="PROSITE-ProRule" id="PRU01363"/>
    </source>
</evidence>
<feature type="region of interest" description="Disordered" evidence="6">
    <location>
        <begin position="1229"/>
        <end position="1258"/>
    </location>
</feature>
<evidence type="ECO:0000256" key="4">
    <source>
        <dbReference type="ARBA" id="ARBA00023315"/>
    </source>
</evidence>
<dbReference type="Pfam" id="PF00698">
    <property type="entry name" value="Acyl_transf_1"/>
    <property type="match status" value="1"/>
</dbReference>
<dbReference type="OrthoDB" id="9778690at2"/>
<dbReference type="SMART" id="SM00827">
    <property type="entry name" value="PKS_AT"/>
    <property type="match status" value="1"/>
</dbReference>
<dbReference type="InterPro" id="IPR016039">
    <property type="entry name" value="Thiolase-like"/>
</dbReference>
<keyword evidence="2" id="KW-0597">Phosphoprotein</keyword>
<dbReference type="InterPro" id="IPR036736">
    <property type="entry name" value="ACP-like_sf"/>
</dbReference>
<dbReference type="InterPro" id="IPR049551">
    <property type="entry name" value="PKS_DH_C"/>
</dbReference>
<dbReference type="PROSITE" id="PS52004">
    <property type="entry name" value="KS3_2"/>
    <property type="match status" value="1"/>
</dbReference>
<reference evidence="10 11" key="1">
    <citation type="submission" date="2019-07" db="EMBL/GenBank/DDBJ databases">
        <title>R&amp;d 2014.</title>
        <authorList>
            <person name="Klenk H.-P."/>
        </authorList>
    </citation>
    <scope>NUCLEOTIDE SEQUENCE [LARGE SCALE GENOMIC DNA]</scope>
    <source>
        <strain evidence="10 11">DSM 43912</strain>
    </source>
</reference>
<dbReference type="Gene3D" id="3.30.70.3290">
    <property type="match status" value="1"/>
</dbReference>
<comment type="caution">
    <text evidence="10">The sequence shown here is derived from an EMBL/GenBank/DDBJ whole genome shotgun (WGS) entry which is preliminary data.</text>
</comment>
<feature type="region of interest" description="N-terminal hotdog fold" evidence="5">
    <location>
        <begin position="918"/>
        <end position="1047"/>
    </location>
</feature>
<dbReference type="InterPro" id="IPR014031">
    <property type="entry name" value="Ketoacyl_synth_C"/>
</dbReference>
<accession>A0A562WG97</accession>
<dbReference type="Pfam" id="PF16197">
    <property type="entry name" value="KAsynt_C_assoc"/>
    <property type="match status" value="1"/>
</dbReference>
<gene>
    <name evidence="10" type="ORF">JD81_02527</name>
</gene>
<evidence type="ECO:0000256" key="3">
    <source>
        <dbReference type="ARBA" id="ARBA00022679"/>
    </source>
</evidence>
<dbReference type="InterPro" id="IPR049900">
    <property type="entry name" value="PKS_mFAS_DH"/>
</dbReference>
<dbReference type="InterPro" id="IPR029058">
    <property type="entry name" value="AB_hydrolase_fold"/>
</dbReference>
<keyword evidence="11" id="KW-1185">Reference proteome</keyword>
<dbReference type="SMART" id="SM00823">
    <property type="entry name" value="PKS_PP"/>
    <property type="match status" value="1"/>
</dbReference>
<keyword evidence="1" id="KW-0596">Phosphopantetheine</keyword>
<dbReference type="InterPro" id="IPR020802">
    <property type="entry name" value="TesA-like"/>
</dbReference>
<dbReference type="Gene3D" id="1.10.1200.10">
    <property type="entry name" value="ACP-like"/>
    <property type="match status" value="1"/>
</dbReference>
<evidence type="ECO:0000256" key="2">
    <source>
        <dbReference type="ARBA" id="ARBA00022553"/>
    </source>
</evidence>
<evidence type="ECO:0000259" key="8">
    <source>
        <dbReference type="PROSITE" id="PS52004"/>
    </source>
</evidence>
<organism evidence="10 11">
    <name type="scientific">Micromonospora sagamiensis</name>
    <dbReference type="NCBI Taxonomy" id="47875"/>
    <lineage>
        <taxon>Bacteria</taxon>
        <taxon>Bacillati</taxon>
        <taxon>Actinomycetota</taxon>
        <taxon>Actinomycetes</taxon>
        <taxon>Micromonosporales</taxon>
        <taxon>Micromonosporaceae</taxon>
        <taxon>Micromonospora</taxon>
    </lineage>
</organism>
<evidence type="ECO:0000313" key="10">
    <source>
        <dbReference type="EMBL" id="TWJ29021.1"/>
    </source>
</evidence>
<dbReference type="InterPro" id="IPR014030">
    <property type="entry name" value="Ketoacyl_synth_N"/>
</dbReference>
<dbReference type="RefSeq" id="WP_145817656.1">
    <property type="nucleotide sequence ID" value="NZ_AP023438.1"/>
</dbReference>
<feature type="domain" description="PKS/mFAS DH" evidence="9">
    <location>
        <begin position="918"/>
        <end position="1205"/>
    </location>
</feature>
<dbReference type="SMART" id="SM00825">
    <property type="entry name" value="PKS_KS"/>
    <property type="match status" value="1"/>
</dbReference>
<keyword evidence="4" id="KW-0012">Acyltransferase</keyword>
<proteinExistence type="predicted"/>
<feature type="compositionally biased region" description="Low complexity" evidence="6">
    <location>
        <begin position="1372"/>
        <end position="1401"/>
    </location>
</feature>
<feature type="domain" description="Carrier" evidence="7">
    <location>
        <begin position="1277"/>
        <end position="1351"/>
    </location>
</feature>
<evidence type="ECO:0000313" key="11">
    <source>
        <dbReference type="Proteomes" id="UP000319728"/>
    </source>
</evidence>
<dbReference type="SMART" id="SM00824">
    <property type="entry name" value="PKS_TE"/>
    <property type="match status" value="1"/>
</dbReference>
<dbReference type="Gene3D" id="3.10.129.110">
    <property type="entry name" value="Polyketide synthase dehydratase"/>
    <property type="match status" value="1"/>
</dbReference>
<dbReference type="SUPFAM" id="SSF53474">
    <property type="entry name" value="alpha/beta-Hydrolases"/>
    <property type="match status" value="1"/>
</dbReference>
<feature type="domain" description="Ketosynthase family 3 (KS3)" evidence="8">
    <location>
        <begin position="36"/>
        <end position="460"/>
    </location>
</feature>
<dbReference type="SMART" id="SM00826">
    <property type="entry name" value="PKS_DH"/>
    <property type="match status" value="1"/>
</dbReference>
<sequence length="1677" mass="179580">MSDSAARTGHLTPLQRALLGIRELRAQLAEVEYARTEPIAVIGMGCRLPGGANDPESFWRLLRDGRDVIREMPADRWDTDAYFDPDPEAPGKMSTRWGGFLDGIDGFDPGFFGISPWEAANMDPQQRLMLEVAQEAFDDAGQLRDQLQGSRTGVFVGLAHSEYGWLNFNNPDLANVYTATGSFGSIVANRLSYVYDLRGPSYTMDAVCSSSLLAVHQACESLRSGDCTMALAGGAGLFLKPEGFVWFTKLGVMSPDGRCKAFDARGDGIVLGEGVAAVVLKTLSRAIEDGDPIYAVLRGSAVVQDGRSNGLTAPSRLSQEAMLREAYERAGVDPAAVQYVEAHGTGTILGDPIEAQALGTVLGARRDAGRPLMIGSVKTNIGHLQMVGGLAGLIKVVLAMKHRQLPASLHYTRGNPHIPFDDYRLRVQAEAGPWPYDGPLLAGVTSLSFGGTNVHVVVEEPPPPAAAPTSGDDDRARLLPLSAHDPAALRDLAGVVGEFAADPSVDLDDLCHTASLRRTAYDERLAVSFTSRTDLQGKLAAFSDGAVRPGLSTGDKSQHVRRRLVFVFPGQGGQWVGMGRRLLDTEPVFRQAIEECAAALAPYVSWSLLDELRADEATSQLDQIDVVQPMTWAVQVALAALWRSWGIVPDAVVGHSMGEVAAAHVAGTLSLDDAARVICRRSALVRRIRGRGTMAVVELPLDEARAAIAGLEDQLAIAVSNSPTSTVLSGDTTAIETVLKTLTEQDVFCRQVRVDFASHSPQVDELRDDLLAELRDVRPRASTVPIHSTVTGRPTDGREFTADYWADNLREPVLFSTVLGQLLESAPTLVVEISPHPILLPSVEQCARHADRPVAALPSLRRDEDERAVLLGTLGALWTLGHRVDWRRQHPTDRPVLRLPYYPWQRQRCWLEFAPTGATSSGPAVATAPSSTERYFRAAAPGGEHFWELPVDRSSWPDLDGQPVVPEAVHLDLALTAASSLTGTPACALTDVTFEATLAGHGNVAQVAVTGPRDGAAGWEVFGRPAGADGPWTRHARGTLRTVAAAGRPYLLPQETPDAIRQRCATEVPGSAYRSSRIAAGLPDTAGTRTVRRLWRRDGELLALLAAPAADGGSPLDWRVLDGVFDLLPVVAPDPAVATAGYRPTAVERLRAHRRATGELWAHVQLREVGDDTLTGDVRLLDAELRPVAEVTGLRSTLGVRVDAPAGEPTPAVPTAAVPRLRVALPGGSVDDSAPAGAAGGAGSGPGSTGTADHAATTVPPTSRAVLLTIAPARRRAVLTGYLREQIAAVLGLQPQQLEVDQPLLALGLNSLMVFELRNRLRVMYGTQIAAQEFLSGITVDQIVDNVLAQVDRPATAGPASATDGPASATDGPASAEGPPASAAGTAVPQSARVPRPVVARRSTGPARLAVEVSTDPADWLVRGTPDPAARLRLFCLPYAGGNAALFRDWPGELPDGVDLCPIQLPGREQRHREPAFTQMSALVQALGGVLRPYLDQPFALFGHSMGGLVAYELTRHLRRRELPAPTHLYVSAARAPHLPDLEPPLHRLPEPRLIEKLRAMDGTPEEMLGDPETIALYLPVLRADFALVETRIHQTEPPLDIPLTAFGGERDDKVTEEQLAPWRDQTTAGFALEMLPGDHFFVQRERAGLLAALSAGLTHDLVRLDASAEPPHHDIP</sequence>
<dbReference type="Gene3D" id="3.40.50.1820">
    <property type="entry name" value="alpha/beta hydrolase"/>
    <property type="match status" value="1"/>
</dbReference>
<evidence type="ECO:0000256" key="1">
    <source>
        <dbReference type="ARBA" id="ARBA00022450"/>
    </source>
</evidence>
<dbReference type="PANTHER" id="PTHR43775">
    <property type="entry name" value="FATTY ACID SYNTHASE"/>
    <property type="match status" value="1"/>
</dbReference>
<dbReference type="SUPFAM" id="SSF53901">
    <property type="entry name" value="Thiolase-like"/>
    <property type="match status" value="1"/>
</dbReference>
<dbReference type="GO" id="GO:0006633">
    <property type="term" value="P:fatty acid biosynthetic process"/>
    <property type="evidence" value="ECO:0007669"/>
    <property type="project" value="TreeGrafter"/>
</dbReference>
<dbReference type="InterPro" id="IPR042104">
    <property type="entry name" value="PKS_dehydratase_sf"/>
</dbReference>
<dbReference type="InterPro" id="IPR016035">
    <property type="entry name" value="Acyl_Trfase/lysoPLipase"/>
</dbReference>
<dbReference type="PANTHER" id="PTHR43775:SF37">
    <property type="entry name" value="SI:DKEY-61P9.11"/>
    <property type="match status" value="1"/>
</dbReference>
<dbReference type="Pfam" id="PF14765">
    <property type="entry name" value="PS-DH"/>
    <property type="match status" value="1"/>
</dbReference>
<dbReference type="PROSITE" id="PS52019">
    <property type="entry name" value="PKS_MFAS_DH"/>
    <property type="match status" value="1"/>
</dbReference>
<dbReference type="InterPro" id="IPR016036">
    <property type="entry name" value="Malonyl_transacylase_ACP-bd"/>
</dbReference>
<dbReference type="InterPro" id="IPR020806">
    <property type="entry name" value="PKS_PP-bd"/>
</dbReference>
<dbReference type="FunFam" id="3.40.366.10:FF:000002">
    <property type="entry name" value="Probable polyketide synthase 2"/>
    <property type="match status" value="1"/>
</dbReference>
<feature type="region of interest" description="Disordered" evidence="6">
    <location>
        <begin position="1355"/>
        <end position="1401"/>
    </location>
</feature>
<name>A0A562WG97_9ACTN</name>
<feature type="region of interest" description="C-terminal hotdog fold" evidence="5">
    <location>
        <begin position="1065"/>
        <end position="1205"/>
    </location>
</feature>
<dbReference type="Pfam" id="PF00109">
    <property type="entry name" value="ketoacyl-synt"/>
    <property type="match status" value="1"/>
</dbReference>
<dbReference type="Proteomes" id="UP000319728">
    <property type="component" value="Unassembled WGS sequence"/>
</dbReference>
<dbReference type="PROSITE" id="PS50075">
    <property type="entry name" value="CARRIER"/>
    <property type="match status" value="1"/>
</dbReference>
<feature type="compositionally biased region" description="Gly residues" evidence="6">
    <location>
        <begin position="1238"/>
        <end position="1248"/>
    </location>
</feature>
<dbReference type="InterPro" id="IPR020807">
    <property type="entry name" value="PKS_DH"/>
</dbReference>
<dbReference type="Pfam" id="PF00975">
    <property type="entry name" value="Thioesterase"/>
    <property type="match status" value="1"/>
</dbReference>
<dbReference type="SUPFAM" id="SSF47336">
    <property type="entry name" value="ACP-like"/>
    <property type="match status" value="1"/>
</dbReference>
<dbReference type="CDD" id="cd00833">
    <property type="entry name" value="PKS"/>
    <property type="match status" value="1"/>
</dbReference>
<dbReference type="GO" id="GO:0031177">
    <property type="term" value="F:phosphopantetheine binding"/>
    <property type="evidence" value="ECO:0007669"/>
    <property type="project" value="InterPro"/>
</dbReference>
<dbReference type="Gene3D" id="3.40.366.10">
    <property type="entry name" value="Malonyl-Coenzyme A Acyl Carrier Protein, domain 2"/>
    <property type="match status" value="1"/>
</dbReference>
<evidence type="ECO:0000259" key="7">
    <source>
        <dbReference type="PROSITE" id="PS50075"/>
    </source>
</evidence>
<dbReference type="FunFam" id="3.40.47.10:FF:000019">
    <property type="entry name" value="Polyketide synthase type I"/>
    <property type="match status" value="1"/>
</dbReference>
<evidence type="ECO:0000256" key="6">
    <source>
        <dbReference type="SAM" id="MobiDB-lite"/>
    </source>
</evidence>
<dbReference type="EMBL" id="VLLP01000001">
    <property type="protein sequence ID" value="TWJ29021.1"/>
    <property type="molecule type" value="Genomic_DNA"/>
</dbReference>
<protein>
    <submittedName>
        <fullName evidence="10">Myxalamid-type polyketide synthase MxaE and MxaD</fullName>
    </submittedName>
</protein>
<dbReference type="InterPro" id="IPR032821">
    <property type="entry name" value="PKS_assoc"/>
</dbReference>
<dbReference type="InterPro" id="IPR020841">
    <property type="entry name" value="PKS_Beta-ketoAc_synthase_dom"/>
</dbReference>
<dbReference type="InterPro" id="IPR001227">
    <property type="entry name" value="Ac_transferase_dom_sf"/>
</dbReference>
<dbReference type="InterPro" id="IPR009081">
    <property type="entry name" value="PP-bd_ACP"/>
</dbReference>